<evidence type="ECO:0000313" key="3">
    <source>
        <dbReference type="EMBL" id="KAK0620656.1"/>
    </source>
</evidence>
<dbReference type="InterPro" id="IPR046896">
    <property type="entry name" value="Cup1-like_N"/>
</dbReference>
<keyword evidence="4" id="KW-1185">Reference proteome</keyword>
<comment type="caution">
    <text evidence="3">The sequence shown here is derived from an EMBL/GenBank/DDBJ whole genome shotgun (WGS) entry which is preliminary data.</text>
</comment>
<dbReference type="EMBL" id="JAULSU010000004">
    <property type="protein sequence ID" value="KAK0620656.1"/>
    <property type="molecule type" value="Genomic_DNA"/>
</dbReference>
<dbReference type="AlphaFoldDB" id="A0AA39WSD2"/>
<evidence type="ECO:0000259" key="2">
    <source>
        <dbReference type="Pfam" id="PF20263"/>
    </source>
</evidence>
<sequence length="387" mass="44509">MSRPLRIPPPQTPLHLYRHLLRESSYLPPIVRTVIDGRIKERFCRRQHDEWEKHIKTAMRRGRHELRALRAAVAGDLPRMRKVVLTAFGRMGFRRRQLMDVLAKREETPAEPTTAADGAVRLDKHAEKEIPAAEREEDWLDRWDLPKVVAFARSQARSCEQSNRPGAPLQAKQLNFEAEIPKTDIWGRPLAKKLKRIKVRKGWGRIAERILPPLPAREWDMLSDLASGKGIDPKWAYAHRRTLARSLTGLEEDPHPWKWKAYATKPVSIVDHQLSMKNKLLSGSLGDGTPWGDPEPRDVHRWTPRLWKRLLFQTFRLCAKMQRKPDGKGWDIVWGAGTFKPPAANGTAMEFLEGYVPPAPEHTPNPERRARKNAAKAMAQTLAQHQK</sequence>
<gene>
    <name evidence="3" type="ORF">B0T14DRAFT_430128</name>
</gene>
<dbReference type="CDD" id="cd20273">
    <property type="entry name" value="Complex1_LYR_unchar"/>
    <property type="match status" value="1"/>
</dbReference>
<evidence type="ECO:0000256" key="1">
    <source>
        <dbReference type="SAM" id="MobiDB-lite"/>
    </source>
</evidence>
<reference evidence="3" key="1">
    <citation type="submission" date="2023-06" db="EMBL/GenBank/DDBJ databases">
        <title>Genome-scale phylogeny and comparative genomics of the fungal order Sordariales.</title>
        <authorList>
            <consortium name="Lawrence Berkeley National Laboratory"/>
            <person name="Hensen N."/>
            <person name="Bonometti L."/>
            <person name="Westerberg I."/>
            <person name="Brannstrom I.O."/>
            <person name="Guillou S."/>
            <person name="Cros-Aarteil S."/>
            <person name="Calhoun S."/>
            <person name="Haridas S."/>
            <person name="Kuo A."/>
            <person name="Mondo S."/>
            <person name="Pangilinan J."/>
            <person name="Riley R."/>
            <person name="Labutti K."/>
            <person name="Andreopoulos B."/>
            <person name="Lipzen A."/>
            <person name="Chen C."/>
            <person name="Yanf M."/>
            <person name="Daum C."/>
            <person name="Ng V."/>
            <person name="Clum A."/>
            <person name="Steindorff A."/>
            <person name="Ohm R."/>
            <person name="Martin F."/>
            <person name="Silar P."/>
            <person name="Natvig D."/>
            <person name="Lalanne C."/>
            <person name="Gautier V."/>
            <person name="Ament-Velasquez S.L."/>
            <person name="Kruys A."/>
            <person name="Hutchinson M.I."/>
            <person name="Powell A.J."/>
            <person name="Barry K."/>
            <person name="Miller A.N."/>
            <person name="Grigoriev I.V."/>
            <person name="Debuchy R."/>
            <person name="Gladieux P."/>
            <person name="Thoren M.H."/>
            <person name="Johannesson H."/>
        </authorList>
    </citation>
    <scope>NUCLEOTIDE SEQUENCE</scope>
    <source>
        <strain evidence="3">CBS 606.72</strain>
    </source>
</reference>
<dbReference type="Proteomes" id="UP001175000">
    <property type="component" value="Unassembled WGS sequence"/>
</dbReference>
<feature type="domain" description="LYR motif-containing protein Cup1-like N-terminal" evidence="2">
    <location>
        <begin position="16"/>
        <end position="99"/>
    </location>
</feature>
<dbReference type="Pfam" id="PF20263">
    <property type="entry name" value="LYRM2-like"/>
    <property type="match status" value="1"/>
</dbReference>
<protein>
    <recommendedName>
        <fullName evidence="2">LYR motif-containing protein Cup1-like N-terminal domain-containing protein</fullName>
    </recommendedName>
</protein>
<accession>A0AA39WSD2</accession>
<name>A0AA39WSD2_9PEZI</name>
<organism evidence="3 4">
    <name type="scientific">Immersiella caudata</name>
    <dbReference type="NCBI Taxonomy" id="314043"/>
    <lineage>
        <taxon>Eukaryota</taxon>
        <taxon>Fungi</taxon>
        <taxon>Dikarya</taxon>
        <taxon>Ascomycota</taxon>
        <taxon>Pezizomycotina</taxon>
        <taxon>Sordariomycetes</taxon>
        <taxon>Sordariomycetidae</taxon>
        <taxon>Sordariales</taxon>
        <taxon>Lasiosphaeriaceae</taxon>
        <taxon>Immersiella</taxon>
    </lineage>
</organism>
<evidence type="ECO:0000313" key="4">
    <source>
        <dbReference type="Proteomes" id="UP001175000"/>
    </source>
</evidence>
<feature type="region of interest" description="Disordered" evidence="1">
    <location>
        <begin position="357"/>
        <end position="387"/>
    </location>
</feature>
<proteinExistence type="predicted"/>